<keyword evidence="2" id="KW-0802">TPR repeat</keyword>
<dbReference type="InterPro" id="IPR027417">
    <property type="entry name" value="P-loop_NTPase"/>
</dbReference>
<keyword evidence="1" id="KW-0677">Repeat</keyword>
<evidence type="ECO:0000313" key="3">
    <source>
        <dbReference type="EMBL" id="VUC34804.1"/>
    </source>
</evidence>
<evidence type="ECO:0000256" key="1">
    <source>
        <dbReference type="ARBA" id="ARBA00022737"/>
    </source>
</evidence>
<dbReference type="Proteomes" id="UP000766486">
    <property type="component" value="Unassembled WGS sequence"/>
</dbReference>
<dbReference type="InterPro" id="IPR011990">
    <property type="entry name" value="TPR-like_helical_dom_sf"/>
</dbReference>
<gene>
    <name evidence="3" type="ORF">CLO192961_LOCUS396119</name>
</gene>
<keyword evidence="4" id="KW-1185">Reference proteome</keyword>
<dbReference type="PANTHER" id="PTHR45641:SF1">
    <property type="entry name" value="AAA+ ATPASE DOMAIN-CONTAINING PROTEIN"/>
    <property type="match status" value="1"/>
</dbReference>
<dbReference type="PANTHER" id="PTHR45641">
    <property type="entry name" value="TETRATRICOPEPTIDE REPEAT PROTEIN (AFU_ORTHOLOGUE AFUA_6G03870)"/>
    <property type="match status" value="1"/>
</dbReference>
<dbReference type="Gene3D" id="3.40.50.300">
    <property type="entry name" value="P-loop containing nucleotide triphosphate hydrolases"/>
    <property type="match status" value="1"/>
</dbReference>
<accession>A0ABY6UTS9</accession>
<evidence type="ECO:0000256" key="2">
    <source>
        <dbReference type="ARBA" id="ARBA00022803"/>
    </source>
</evidence>
<dbReference type="Gene3D" id="1.25.40.10">
    <property type="entry name" value="Tetratricopeptide repeat domain"/>
    <property type="match status" value="2"/>
</dbReference>
<dbReference type="SUPFAM" id="SSF52540">
    <property type="entry name" value="P-loop containing nucleoside triphosphate hydrolases"/>
    <property type="match status" value="1"/>
</dbReference>
<proteinExistence type="predicted"/>
<organism evidence="3 4">
    <name type="scientific">Bionectria ochroleuca</name>
    <name type="common">Gliocladium roseum</name>
    <dbReference type="NCBI Taxonomy" id="29856"/>
    <lineage>
        <taxon>Eukaryota</taxon>
        <taxon>Fungi</taxon>
        <taxon>Dikarya</taxon>
        <taxon>Ascomycota</taxon>
        <taxon>Pezizomycotina</taxon>
        <taxon>Sordariomycetes</taxon>
        <taxon>Hypocreomycetidae</taxon>
        <taxon>Hypocreales</taxon>
        <taxon>Bionectriaceae</taxon>
        <taxon>Clonostachys</taxon>
    </lineage>
</organism>
<sequence>MNDKFFGRDDVLEDISKRFWESSPNDDVATETTQSPDKAFEWIVLYGLKGIGKTRIVHEYVSRWRDRYDDIFLIPASDPTAFAGGVDRIHTCGSIAVFSQWLKSQTHRRRWLLVVDDVVEDTVEQTLSLPSPGFRTDEAGTGHVLLTTYSDKLAKHSLNMGNVIEVHYLEEEDSRRLFLSVSGSQHDEWGDDLLSKLPRYPISVNLVATAILNDSLNKTELGVILEDTREQAEYMKNDRKAGVIFKMIERKFDEDGTKSLFLAVLSHLHTTSLDLRLLLDCLADRPFTSEQPRKRPKFLRLFKPGPSTVDTRPGASTVEQIGSDCHFTLSLVFAIEITLVREPLLSDDQTLAENFASLVNSLTRHARDHDLQAWEHFYLAELNFQVATYLCSRSWTSIGVQTYEKAMTHWELSHTKNNPHFFGHVENYGLALVDERKYDDAETYLRAAYNGLRKFERKTSSAVIRARHNLVNIRQEKGLLTEAAEGFKKMLTDYKGKIGLEDWVGLRLSYAMALKDQGRYSDAWKELEVTLRDLAGESKANTMSKAPVSAVTARIFIYDVALVLMNLSRHHEADNLFRCVIIISDEVLQKAVTTNDTIPSLISTVLASKSYDTDSQYGDEQLVFDAKFCLGLSLIEQEQYEAAASHFSRVKRDMDRLTSLGESGLLLNCTNRTLLSEGIALSAFYCGAYEEAEKGFLSICDEFKELENRPWCPLRMVRVKEGLAMARGMQSKVSREELQAAMKFSQKHFGDQHPELYTTYHRFAMVMEKQGDVETAAQWYSTAYHGRLETLSKDHILTKQSELSWRTCLR</sequence>
<reference evidence="3 4" key="1">
    <citation type="submission" date="2019-06" db="EMBL/GenBank/DDBJ databases">
        <authorList>
            <person name="Broberg M."/>
        </authorList>
    </citation>
    <scope>NUCLEOTIDE SEQUENCE [LARGE SCALE GENOMIC DNA]</scope>
</reference>
<dbReference type="SUPFAM" id="SSF48452">
    <property type="entry name" value="TPR-like"/>
    <property type="match status" value="1"/>
</dbReference>
<dbReference type="EMBL" id="CABFNS010000896">
    <property type="protein sequence ID" value="VUC34804.1"/>
    <property type="molecule type" value="Genomic_DNA"/>
</dbReference>
<protein>
    <recommendedName>
        <fullName evidence="5">NB-ARC domain-containing protein</fullName>
    </recommendedName>
</protein>
<evidence type="ECO:0000313" key="4">
    <source>
        <dbReference type="Proteomes" id="UP000766486"/>
    </source>
</evidence>
<name>A0ABY6UTS9_BIOOC</name>
<comment type="caution">
    <text evidence="3">The sequence shown here is derived from an EMBL/GenBank/DDBJ whole genome shotgun (WGS) entry which is preliminary data.</text>
</comment>
<evidence type="ECO:0008006" key="5">
    <source>
        <dbReference type="Google" id="ProtNLM"/>
    </source>
</evidence>